<sequence>ACSCHHNNDAGRWDDPMDPAGRVADLCSRGGGCHQAAIGRMCVSGDMGQCGCATQAAQDWQSWHNNWFLWTAVTC</sequence>
<protein>
    <submittedName>
        <fullName evidence="1">Uncharacterized protein</fullName>
    </submittedName>
</protein>
<keyword evidence="2" id="KW-1185">Reference proteome</keyword>
<feature type="non-terminal residue" evidence="1">
    <location>
        <position position="1"/>
    </location>
</feature>
<dbReference type="AlphaFoldDB" id="A0AAN6QFW8"/>
<proteinExistence type="predicted"/>
<organism evidence="1 2">
    <name type="scientific">Parathielavia hyrcaniae</name>
    <dbReference type="NCBI Taxonomy" id="113614"/>
    <lineage>
        <taxon>Eukaryota</taxon>
        <taxon>Fungi</taxon>
        <taxon>Dikarya</taxon>
        <taxon>Ascomycota</taxon>
        <taxon>Pezizomycotina</taxon>
        <taxon>Sordariomycetes</taxon>
        <taxon>Sordariomycetidae</taxon>
        <taxon>Sordariales</taxon>
        <taxon>Chaetomiaceae</taxon>
        <taxon>Parathielavia</taxon>
    </lineage>
</organism>
<dbReference type="EMBL" id="MU863624">
    <property type="protein sequence ID" value="KAK4106666.1"/>
    <property type="molecule type" value="Genomic_DNA"/>
</dbReference>
<reference evidence="1" key="1">
    <citation type="journal article" date="2023" name="Mol. Phylogenet. Evol.">
        <title>Genome-scale phylogeny and comparative genomics of the fungal order Sordariales.</title>
        <authorList>
            <person name="Hensen N."/>
            <person name="Bonometti L."/>
            <person name="Westerberg I."/>
            <person name="Brannstrom I.O."/>
            <person name="Guillou S."/>
            <person name="Cros-Aarteil S."/>
            <person name="Calhoun S."/>
            <person name="Haridas S."/>
            <person name="Kuo A."/>
            <person name="Mondo S."/>
            <person name="Pangilinan J."/>
            <person name="Riley R."/>
            <person name="LaButti K."/>
            <person name="Andreopoulos B."/>
            <person name="Lipzen A."/>
            <person name="Chen C."/>
            <person name="Yan M."/>
            <person name="Daum C."/>
            <person name="Ng V."/>
            <person name="Clum A."/>
            <person name="Steindorff A."/>
            <person name="Ohm R.A."/>
            <person name="Martin F."/>
            <person name="Silar P."/>
            <person name="Natvig D.O."/>
            <person name="Lalanne C."/>
            <person name="Gautier V."/>
            <person name="Ament-Velasquez S.L."/>
            <person name="Kruys A."/>
            <person name="Hutchinson M.I."/>
            <person name="Powell A.J."/>
            <person name="Barry K."/>
            <person name="Miller A.N."/>
            <person name="Grigoriev I.V."/>
            <person name="Debuchy R."/>
            <person name="Gladieux P."/>
            <person name="Hiltunen Thoren M."/>
            <person name="Johannesson H."/>
        </authorList>
    </citation>
    <scope>NUCLEOTIDE SEQUENCE</scope>
    <source>
        <strain evidence="1">CBS 757.83</strain>
    </source>
</reference>
<reference evidence="1" key="2">
    <citation type="submission" date="2023-05" db="EMBL/GenBank/DDBJ databases">
        <authorList>
            <consortium name="Lawrence Berkeley National Laboratory"/>
            <person name="Steindorff A."/>
            <person name="Hensen N."/>
            <person name="Bonometti L."/>
            <person name="Westerberg I."/>
            <person name="Brannstrom I.O."/>
            <person name="Guillou S."/>
            <person name="Cros-Aarteil S."/>
            <person name="Calhoun S."/>
            <person name="Haridas S."/>
            <person name="Kuo A."/>
            <person name="Mondo S."/>
            <person name="Pangilinan J."/>
            <person name="Riley R."/>
            <person name="Labutti K."/>
            <person name="Andreopoulos B."/>
            <person name="Lipzen A."/>
            <person name="Chen C."/>
            <person name="Yanf M."/>
            <person name="Daum C."/>
            <person name="Ng V."/>
            <person name="Clum A."/>
            <person name="Ohm R."/>
            <person name="Martin F."/>
            <person name="Silar P."/>
            <person name="Natvig D."/>
            <person name="Lalanne C."/>
            <person name="Gautier V."/>
            <person name="Ament-Velasquez S.L."/>
            <person name="Kruys A."/>
            <person name="Hutchinson M.I."/>
            <person name="Powell A.J."/>
            <person name="Barry K."/>
            <person name="Miller A.N."/>
            <person name="Grigoriev I.V."/>
            <person name="Debuchy R."/>
            <person name="Gladieux P."/>
            <person name="Thoren M.H."/>
            <person name="Johannesson H."/>
        </authorList>
    </citation>
    <scope>NUCLEOTIDE SEQUENCE</scope>
    <source>
        <strain evidence="1">CBS 757.83</strain>
    </source>
</reference>
<dbReference type="Proteomes" id="UP001305647">
    <property type="component" value="Unassembled WGS sequence"/>
</dbReference>
<accession>A0AAN6QFW8</accession>
<feature type="non-terminal residue" evidence="1">
    <location>
        <position position="75"/>
    </location>
</feature>
<gene>
    <name evidence="1" type="ORF">N658DRAFT_394640</name>
</gene>
<comment type="caution">
    <text evidence="1">The sequence shown here is derived from an EMBL/GenBank/DDBJ whole genome shotgun (WGS) entry which is preliminary data.</text>
</comment>
<evidence type="ECO:0000313" key="1">
    <source>
        <dbReference type="EMBL" id="KAK4106666.1"/>
    </source>
</evidence>
<evidence type="ECO:0000313" key="2">
    <source>
        <dbReference type="Proteomes" id="UP001305647"/>
    </source>
</evidence>
<name>A0AAN6QFW8_9PEZI</name>